<dbReference type="GO" id="GO:0006166">
    <property type="term" value="P:purine ribonucleoside salvage"/>
    <property type="evidence" value="ECO:0007669"/>
    <property type="project" value="TreeGrafter"/>
</dbReference>
<dbReference type="PANTHER" id="PTHR45745:SF1">
    <property type="entry name" value="PHOSPHOGLUCOMUTASE 2B-RELATED"/>
    <property type="match status" value="1"/>
</dbReference>
<dbReference type="GO" id="GO:0005634">
    <property type="term" value="C:nucleus"/>
    <property type="evidence" value="ECO:0007669"/>
    <property type="project" value="TreeGrafter"/>
</dbReference>
<comment type="similarity">
    <text evidence="1">Belongs to the phosphohexose mutase family.</text>
</comment>
<dbReference type="AlphaFoldDB" id="A0A5S6QUP7"/>
<dbReference type="STRING" id="70415.A0A5S6QUP7"/>
<dbReference type="SUPFAM" id="SSF53738">
    <property type="entry name" value="Phosphoglucomutase, first 3 domains"/>
    <property type="match status" value="3"/>
</dbReference>
<reference evidence="10" key="1">
    <citation type="submission" date="2019-12" db="UniProtKB">
        <authorList>
            <consortium name="WormBaseParasite"/>
        </authorList>
    </citation>
    <scope>IDENTIFICATION</scope>
</reference>
<evidence type="ECO:0000259" key="8">
    <source>
        <dbReference type="Pfam" id="PF02880"/>
    </source>
</evidence>
<dbReference type="Pfam" id="PF02880">
    <property type="entry name" value="PGM_PMM_III"/>
    <property type="match status" value="1"/>
</dbReference>
<dbReference type="Pfam" id="PF02879">
    <property type="entry name" value="PGM_PMM_II"/>
    <property type="match status" value="1"/>
</dbReference>
<dbReference type="GO" id="GO:0008973">
    <property type="term" value="F:phosphopentomutase activity"/>
    <property type="evidence" value="ECO:0007669"/>
    <property type="project" value="TreeGrafter"/>
</dbReference>
<dbReference type="WBParaSite" id="TMUE_2000010612.1">
    <property type="protein sequence ID" value="TMUE_2000010612.1"/>
    <property type="gene ID" value="WBGene00288928"/>
</dbReference>
<feature type="domain" description="Alpha-D-phosphohexomutase alpha/beta/alpha" evidence="6">
    <location>
        <begin position="67"/>
        <end position="202"/>
    </location>
</feature>
<dbReference type="InterPro" id="IPR005845">
    <property type="entry name" value="A-D-PHexomutase_a/b/a-II"/>
</dbReference>
<dbReference type="InterPro" id="IPR016055">
    <property type="entry name" value="A-D-PHexomutase_a/b/a-I/II/III"/>
</dbReference>
<evidence type="ECO:0000256" key="4">
    <source>
        <dbReference type="ARBA" id="ARBA00022842"/>
    </source>
</evidence>
<dbReference type="PANTHER" id="PTHR45745">
    <property type="entry name" value="PHOSPHOMANNOMUTASE 45A"/>
    <property type="match status" value="1"/>
</dbReference>
<feature type="domain" description="Alpha-D-phosphohexomutase alpha/beta/alpha" evidence="8">
    <location>
        <begin position="351"/>
        <end position="471"/>
    </location>
</feature>
<accession>A0A5S6QUP7</accession>
<name>A0A5S6QUP7_TRIMR</name>
<proteinExistence type="inferred from homology"/>
<dbReference type="Gene3D" id="3.40.120.10">
    <property type="entry name" value="Alpha-D-Glucose-1,6-Bisphosphate, subunit A, domain 3"/>
    <property type="match status" value="3"/>
</dbReference>
<evidence type="ECO:0000313" key="10">
    <source>
        <dbReference type="WBParaSite" id="TMUE_2000010612.1"/>
    </source>
</evidence>
<dbReference type="InterPro" id="IPR005846">
    <property type="entry name" value="A-D-PHexomutase_a/b/a-III"/>
</dbReference>
<evidence type="ECO:0000259" key="7">
    <source>
        <dbReference type="Pfam" id="PF02879"/>
    </source>
</evidence>
<organism evidence="9 10">
    <name type="scientific">Trichuris muris</name>
    <name type="common">Mouse whipworm</name>
    <dbReference type="NCBI Taxonomy" id="70415"/>
    <lineage>
        <taxon>Eukaryota</taxon>
        <taxon>Metazoa</taxon>
        <taxon>Ecdysozoa</taxon>
        <taxon>Nematoda</taxon>
        <taxon>Enoplea</taxon>
        <taxon>Dorylaimia</taxon>
        <taxon>Trichinellida</taxon>
        <taxon>Trichuridae</taxon>
        <taxon>Trichuris</taxon>
    </lineage>
</organism>
<sequence length="619" mass="70044">MLGNWDLLKGAWQKIVHYNSSIDDKLQKQISCWLEWDKNQRTREEIEKLVQEAAVAELTDRLSNHVTFGVSGIRAPMGAGFNRMNELVVIQITQGMCDYMLLVNPCPDGRSIAVGYDCRHNSYRFAQLAANIFLRKNFRVFFFSQPIPSAIVSYTVLRYNCDAGIMITASCDSKLYNGYKIYWRNGAEISVPHDRNILTHMQCNLNPWMDSWDTSALERHDLCVDPLDDISMRYQLESFGYCFHYDANRLSTEKITYTPLHGVGQNFVLAVLKEFGFSPANIVTVMEQAEANPDFPTLDCPNVEEGDKAFKLPIQTAESNGSNLIFCTDPSADHFRFAEKQANGRWHIFSGNEIGTLLAWWLWTNWKCNNPKTGTNDVYILNSVGSSKFACTMAAKEGFKYEETLSGFKWLANRASNLRDTKQVVLLAWEESFGYMPGAAMDKDGIITCAIFADFSTYLYRQSMSFCDQLEQIYATYGLHMGCTASFAYPDSARSPNIFNDLRRAATSSRYATQCGKFKVKHVRDFSTGYDNSAPGTKSKTPSSPTYNTITYTLDDGNSFTIQESSTEKKVNCSIEVILPPEKSKDVQAAKNQLEHLKSFVIKDFLKLEQNMLVAIDGK</sequence>
<keyword evidence="3" id="KW-0479">Metal-binding</keyword>
<evidence type="ECO:0000313" key="9">
    <source>
        <dbReference type="Proteomes" id="UP000046395"/>
    </source>
</evidence>
<evidence type="ECO:0000256" key="3">
    <source>
        <dbReference type="ARBA" id="ARBA00022723"/>
    </source>
</evidence>
<keyword evidence="2" id="KW-0597">Phosphoprotein</keyword>
<dbReference type="Proteomes" id="UP000046395">
    <property type="component" value="Unassembled WGS sequence"/>
</dbReference>
<keyword evidence="5" id="KW-0413">Isomerase</keyword>
<keyword evidence="9" id="KW-1185">Reference proteome</keyword>
<dbReference type="GO" id="GO:0005975">
    <property type="term" value="P:carbohydrate metabolic process"/>
    <property type="evidence" value="ECO:0007669"/>
    <property type="project" value="InterPro"/>
</dbReference>
<dbReference type="InterPro" id="IPR005844">
    <property type="entry name" value="A-D-PHexomutase_a/b/a-I"/>
</dbReference>
<dbReference type="GO" id="GO:0046872">
    <property type="term" value="F:metal ion binding"/>
    <property type="evidence" value="ECO:0007669"/>
    <property type="project" value="UniProtKB-KW"/>
</dbReference>
<keyword evidence="4" id="KW-0460">Magnesium</keyword>
<protein>
    <submittedName>
        <fullName evidence="10">Alpha-D-phosphohexomutase alpha/beta/alpha domain-containing protein</fullName>
    </submittedName>
</protein>
<evidence type="ECO:0000256" key="5">
    <source>
        <dbReference type="ARBA" id="ARBA00023235"/>
    </source>
</evidence>
<evidence type="ECO:0000259" key="6">
    <source>
        <dbReference type="Pfam" id="PF02878"/>
    </source>
</evidence>
<evidence type="ECO:0000256" key="2">
    <source>
        <dbReference type="ARBA" id="ARBA00022553"/>
    </source>
</evidence>
<feature type="domain" description="Alpha-D-phosphohexomutase alpha/beta/alpha" evidence="7">
    <location>
        <begin position="249"/>
        <end position="339"/>
    </location>
</feature>
<dbReference type="CDD" id="cd05799">
    <property type="entry name" value="PGM2"/>
    <property type="match status" value="1"/>
</dbReference>
<dbReference type="Pfam" id="PF02878">
    <property type="entry name" value="PGM_PMM_I"/>
    <property type="match status" value="1"/>
</dbReference>
<evidence type="ECO:0000256" key="1">
    <source>
        <dbReference type="ARBA" id="ARBA00010231"/>
    </source>
</evidence>